<protein>
    <submittedName>
        <fullName evidence="6">Neutral zinc metallopeptidase</fullName>
    </submittedName>
</protein>
<dbReference type="EMBL" id="BAAAYU010000005">
    <property type="protein sequence ID" value="GAA3635832.1"/>
    <property type="molecule type" value="Genomic_DNA"/>
</dbReference>
<keyword evidence="4 5" id="KW-0472">Membrane</keyword>
<reference evidence="7" key="1">
    <citation type="journal article" date="2019" name="Int. J. Syst. Evol. Microbiol.">
        <title>The Global Catalogue of Microorganisms (GCM) 10K type strain sequencing project: providing services to taxonomists for standard genome sequencing and annotation.</title>
        <authorList>
            <consortium name="The Broad Institute Genomics Platform"/>
            <consortium name="The Broad Institute Genome Sequencing Center for Infectious Disease"/>
            <person name="Wu L."/>
            <person name="Ma J."/>
        </authorList>
    </citation>
    <scope>NUCLEOTIDE SEQUENCE [LARGE SCALE GENOMIC DNA]</scope>
    <source>
        <strain evidence="7">JCM 16544</strain>
    </source>
</reference>
<accession>A0ABP7ALU5</accession>
<keyword evidence="7" id="KW-1185">Reference proteome</keyword>
<keyword evidence="3 5" id="KW-1133">Transmembrane helix</keyword>
<sequence length="293" mass="30737">MRMTFNDGARVGGNTARRRGAGAAIAGGGIAGVGALAVLLFSLFTGQDLTSLLGGAPVSGGTGGGETEIAQCETGADANARDDCRLAAASLNLDQFWQGHVDGYRAPQLIIVDGSTPTRCGTASNATGPFYCPPEETVYVDPTFFALLRERFDATAGPLAQLYVLAHEYGHHVQYIVGVMDRYPNNGSGPDSNGVRTELQADCFAGAWVADITEQVDENGVPFMQEPTAQQIADALDAAATVGDDHIQRESGALVNPESWTHGSSEQRQRWFDEGYRGGVAACDTFAVSGGNQ</sequence>
<evidence type="ECO:0000256" key="5">
    <source>
        <dbReference type="SAM" id="Phobius"/>
    </source>
</evidence>
<dbReference type="InterPro" id="IPR007343">
    <property type="entry name" value="Uncharacterised_pept_Zn_put"/>
</dbReference>
<dbReference type="Pfam" id="PF04228">
    <property type="entry name" value="Zn_peptidase"/>
    <property type="match status" value="1"/>
</dbReference>
<dbReference type="PANTHER" id="PTHR30168:SF0">
    <property type="entry name" value="INNER MEMBRANE PROTEIN"/>
    <property type="match status" value="1"/>
</dbReference>
<evidence type="ECO:0000256" key="1">
    <source>
        <dbReference type="ARBA" id="ARBA00004167"/>
    </source>
</evidence>
<keyword evidence="2 5" id="KW-0812">Transmembrane</keyword>
<evidence type="ECO:0000313" key="6">
    <source>
        <dbReference type="EMBL" id="GAA3635832.1"/>
    </source>
</evidence>
<feature type="transmembrane region" description="Helical" evidence="5">
    <location>
        <begin position="21"/>
        <end position="44"/>
    </location>
</feature>
<comment type="caution">
    <text evidence="6">The sequence shown here is derived from an EMBL/GenBank/DDBJ whole genome shotgun (WGS) entry which is preliminary data.</text>
</comment>
<dbReference type="Proteomes" id="UP001501697">
    <property type="component" value="Unassembled WGS sequence"/>
</dbReference>
<proteinExistence type="predicted"/>
<evidence type="ECO:0000256" key="3">
    <source>
        <dbReference type="ARBA" id="ARBA00022989"/>
    </source>
</evidence>
<evidence type="ECO:0000313" key="7">
    <source>
        <dbReference type="Proteomes" id="UP001501697"/>
    </source>
</evidence>
<gene>
    <name evidence="6" type="ORF">GCM10022200_18930</name>
</gene>
<evidence type="ECO:0000256" key="2">
    <source>
        <dbReference type="ARBA" id="ARBA00022692"/>
    </source>
</evidence>
<name>A0ABP7ALU5_9MICO</name>
<comment type="subcellular location">
    <subcellularLocation>
        <location evidence="1">Membrane</location>
        <topology evidence="1">Single-pass membrane protein</topology>
    </subcellularLocation>
</comment>
<evidence type="ECO:0000256" key="4">
    <source>
        <dbReference type="ARBA" id="ARBA00023136"/>
    </source>
</evidence>
<dbReference type="PANTHER" id="PTHR30168">
    <property type="entry name" value="PUTATIVE MEMBRANE PROTEIN YPFJ"/>
    <property type="match status" value="1"/>
</dbReference>
<organism evidence="6 7">
    <name type="scientific">Microbacterium awajiense</name>
    <dbReference type="NCBI Taxonomy" id="415214"/>
    <lineage>
        <taxon>Bacteria</taxon>
        <taxon>Bacillati</taxon>
        <taxon>Actinomycetota</taxon>
        <taxon>Actinomycetes</taxon>
        <taxon>Micrococcales</taxon>
        <taxon>Microbacteriaceae</taxon>
        <taxon>Microbacterium</taxon>
    </lineage>
</organism>